<name>A0AAD5QN09_PARTN</name>
<dbReference type="AlphaFoldDB" id="A0AAD5QN09"/>
<keyword evidence="2" id="KW-1185">Reference proteome</keyword>
<dbReference type="EMBL" id="JAHQIW010003323">
    <property type="protein sequence ID" value="KAJ1358198.1"/>
    <property type="molecule type" value="Genomic_DNA"/>
</dbReference>
<evidence type="ECO:0000313" key="1">
    <source>
        <dbReference type="EMBL" id="KAJ1358198.1"/>
    </source>
</evidence>
<gene>
    <name evidence="1" type="ORF">KIN20_016543</name>
</gene>
<evidence type="ECO:0000313" key="2">
    <source>
        <dbReference type="Proteomes" id="UP001196413"/>
    </source>
</evidence>
<proteinExistence type="predicted"/>
<protein>
    <submittedName>
        <fullName evidence="1">Uncharacterized protein</fullName>
    </submittedName>
</protein>
<accession>A0AAD5QN09</accession>
<organism evidence="1 2">
    <name type="scientific">Parelaphostrongylus tenuis</name>
    <name type="common">Meningeal worm</name>
    <dbReference type="NCBI Taxonomy" id="148309"/>
    <lineage>
        <taxon>Eukaryota</taxon>
        <taxon>Metazoa</taxon>
        <taxon>Ecdysozoa</taxon>
        <taxon>Nematoda</taxon>
        <taxon>Chromadorea</taxon>
        <taxon>Rhabditida</taxon>
        <taxon>Rhabditina</taxon>
        <taxon>Rhabditomorpha</taxon>
        <taxon>Strongyloidea</taxon>
        <taxon>Metastrongylidae</taxon>
        <taxon>Parelaphostrongylus</taxon>
    </lineage>
</organism>
<comment type="caution">
    <text evidence="1">The sequence shown here is derived from an EMBL/GenBank/DDBJ whole genome shotgun (WGS) entry which is preliminary data.</text>
</comment>
<reference evidence="1" key="1">
    <citation type="submission" date="2021-06" db="EMBL/GenBank/DDBJ databases">
        <title>Parelaphostrongylus tenuis whole genome reference sequence.</title>
        <authorList>
            <person name="Garwood T.J."/>
            <person name="Larsen P.A."/>
            <person name="Fountain-Jones N.M."/>
            <person name="Garbe J.R."/>
            <person name="Macchietto M.G."/>
            <person name="Kania S.A."/>
            <person name="Gerhold R.W."/>
            <person name="Richards J.E."/>
            <person name="Wolf T.M."/>
        </authorList>
    </citation>
    <scope>NUCLEOTIDE SEQUENCE</scope>
    <source>
        <strain evidence="1">MNPRO001-30</strain>
        <tissue evidence="1">Meninges</tissue>
    </source>
</reference>
<sequence>MCEYKHEQKYRSIDAKHLSISGSLTTTNIIMLIGRERCGKGVVNRAVRMLASGSFASHFSSAFATVS</sequence>
<dbReference type="Proteomes" id="UP001196413">
    <property type="component" value="Unassembled WGS sequence"/>
</dbReference>